<dbReference type="InterPro" id="IPR036525">
    <property type="entry name" value="Tubulin/FtsZ_GTPase_sf"/>
</dbReference>
<keyword evidence="4 6" id="KW-0547">Nucleotide-binding</keyword>
<protein>
    <recommendedName>
        <fullName evidence="6">Tubulin beta chain</fullName>
    </recommendedName>
</protein>
<dbReference type="SUPFAM" id="SSF52490">
    <property type="entry name" value="Tubulin nucleotide-binding domain-like"/>
    <property type="match status" value="1"/>
</dbReference>
<feature type="domain" description="Tubulin/FtsZ GTPase" evidence="8">
    <location>
        <begin position="48"/>
        <end position="241"/>
    </location>
</feature>
<evidence type="ECO:0000256" key="3">
    <source>
        <dbReference type="ARBA" id="ARBA00022701"/>
    </source>
</evidence>
<dbReference type="InterPro" id="IPR002453">
    <property type="entry name" value="Beta_tubulin"/>
</dbReference>
<evidence type="ECO:0000256" key="1">
    <source>
        <dbReference type="ARBA" id="ARBA00001946"/>
    </source>
</evidence>
<proteinExistence type="inferred from homology"/>
<evidence type="ECO:0000256" key="7">
    <source>
        <dbReference type="SAM" id="MobiDB-lite"/>
    </source>
</evidence>
<gene>
    <name evidence="9" type="ORF">CINCED_3A000410</name>
</gene>
<dbReference type="InterPro" id="IPR008280">
    <property type="entry name" value="Tub_FtsZ_C"/>
</dbReference>
<sequence>MEEILQIQVGQCGNRVGNSFWKTVSDEHGLDKLGRFDGNSADTQLDRINVYYEEISSKSYMPRAVLVDTDLTALNAIGGAGRFKQESLVGGSGGTGTNWARGYNDVKLAGRVLDAVRFAAERCDRLQGFQIVHSLGGGTGSGLGSRIVDALRDQYAGRTVNTFSVVPSSSVSASGIEPYNAALSMARLIGGADNTYFADNRALYASCMTRTVPMAGPAYADLNHLVVQTMSGVTTGLRFAGELNVDMKKSTANLVPYPKMHFFVPNFAPLTFRGNPGLCDGITPQTVPELINQLFTEVGRGCGQRDRDGKLPAVMAASVTLRGRNLCAVQKMRTIKQIVATAAAEHCRCPAENVKTAAYDVPTHGLDLSGTAVANTTAVARVFSRVCRRYSTMFAKKAFLHLFTDEGMVDDDFRRARDEIESLTAEYKALEVDENPSGTDTDSNNDSVVG</sequence>
<dbReference type="PROSITE" id="PS00227">
    <property type="entry name" value="TUBULIN"/>
    <property type="match status" value="1"/>
</dbReference>
<feature type="compositionally biased region" description="Polar residues" evidence="7">
    <location>
        <begin position="436"/>
        <end position="450"/>
    </location>
</feature>
<evidence type="ECO:0000256" key="4">
    <source>
        <dbReference type="ARBA" id="ARBA00022741"/>
    </source>
</evidence>
<dbReference type="Gene3D" id="3.30.1330.20">
    <property type="entry name" value="Tubulin/FtsZ, C-terminal domain"/>
    <property type="match status" value="1"/>
</dbReference>
<dbReference type="Gene3D" id="3.40.50.1440">
    <property type="entry name" value="Tubulin/FtsZ, GTPase domain"/>
    <property type="match status" value="1"/>
</dbReference>
<name>A0A5E4NAI4_9HEMI</name>
<dbReference type="SMART" id="SM00864">
    <property type="entry name" value="Tubulin"/>
    <property type="match status" value="1"/>
</dbReference>
<evidence type="ECO:0000256" key="5">
    <source>
        <dbReference type="ARBA" id="ARBA00023134"/>
    </source>
</evidence>
<dbReference type="PRINTS" id="PR01161">
    <property type="entry name" value="TUBULIN"/>
</dbReference>
<comment type="subunit">
    <text evidence="6">Dimer of alpha and beta chains. A typical microtubule is a hollow water-filled tube with an outer diameter of 25 nm and an inner diameter of 15 nM. Alpha-beta heterodimers associate head-to-tail to form protofilaments running lengthwise along the microtubule wall with the beta-tubulin subunit facing the microtubule plus end conferring a structural polarity. Microtubules usually have 13 protofilaments but different protofilament numbers can be found in some organisms and specialized cells.</text>
</comment>
<dbReference type="InterPro" id="IPR018316">
    <property type="entry name" value="Tubulin/FtsZ_2-layer-sand-dom"/>
</dbReference>
<dbReference type="GO" id="GO:0007017">
    <property type="term" value="P:microtubule-based process"/>
    <property type="evidence" value="ECO:0007669"/>
    <property type="project" value="InterPro"/>
</dbReference>
<reference evidence="9 10" key="1">
    <citation type="submission" date="2019-08" db="EMBL/GenBank/DDBJ databases">
        <authorList>
            <person name="Alioto T."/>
            <person name="Alioto T."/>
            <person name="Gomez Garrido J."/>
        </authorList>
    </citation>
    <scope>NUCLEOTIDE SEQUENCE [LARGE SCALE GENOMIC DNA]</scope>
</reference>
<comment type="cofactor">
    <cofactor evidence="1">
        <name>Mg(2+)</name>
        <dbReference type="ChEBI" id="CHEBI:18420"/>
    </cofactor>
</comment>
<evidence type="ECO:0000256" key="2">
    <source>
        <dbReference type="ARBA" id="ARBA00009636"/>
    </source>
</evidence>
<evidence type="ECO:0000259" key="8">
    <source>
        <dbReference type="SMART" id="SM00864"/>
    </source>
</evidence>
<feature type="region of interest" description="Disordered" evidence="7">
    <location>
        <begin position="428"/>
        <end position="450"/>
    </location>
</feature>
<dbReference type="GO" id="GO:0005200">
    <property type="term" value="F:structural constituent of cytoskeleton"/>
    <property type="evidence" value="ECO:0007669"/>
    <property type="project" value="InterPro"/>
</dbReference>
<dbReference type="GO" id="GO:0003924">
    <property type="term" value="F:GTPase activity"/>
    <property type="evidence" value="ECO:0007669"/>
    <property type="project" value="InterPro"/>
</dbReference>
<evidence type="ECO:0000256" key="6">
    <source>
        <dbReference type="RuleBase" id="RU000352"/>
    </source>
</evidence>
<dbReference type="Gene3D" id="1.10.287.600">
    <property type="entry name" value="Helix hairpin bin"/>
    <property type="match status" value="1"/>
</dbReference>
<dbReference type="AlphaFoldDB" id="A0A5E4NAI4"/>
<keyword evidence="3 6" id="KW-0493">Microtubule</keyword>
<accession>A0A5E4NAI4</accession>
<keyword evidence="5 6" id="KW-0342">GTP-binding</keyword>
<dbReference type="SUPFAM" id="SSF55307">
    <property type="entry name" value="Tubulin C-terminal domain-like"/>
    <property type="match status" value="1"/>
</dbReference>
<comment type="similarity">
    <text evidence="2 6">Belongs to the tubulin family.</text>
</comment>
<dbReference type="Pfam" id="PF03953">
    <property type="entry name" value="Tubulin_C"/>
    <property type="match status" value="1"/>
</dbReference>
<evidence type="ECO:0000313" key="9">
    <source>
        <dbReference type="EMBL" id="VVC40690.1"/>
    </source>
</evidence>
<dbReference type="OrthoDB" id="6611976at2759"/>
<dbReference type="GO" id="GO:0005525">
    <property type="term" value="F:GTP binding"/>
    <property type="evidence" value="ECO:0007669"/>
    <property type="project" value="UniProtKB-UniRule"/>
</dbReference>
<dbReference type="Pfam" id="PF00091">
    <property type="entry name" value="Tubulin"/>
    <property type="match status" value="1"/>
</dbReference>
<organism evidence="9 10">
    <name type="scientific">Cinara cedri</name>
    <dbReference type="NCBI Taxonomy" id="506608"/>
    <lineage>
        <taxon>Eukaryota</taxon>
        <taxon>Metazoa</taxon>
        <taxon>Ecdysozoa</taxon>
        <taxon>Arthropoda</taxon>
        <taxon>Hexapoda</taxon>
        <taxon>Insecta</taxon>
        <taxon>Pterygota</taxon>
        <taxon>Neoptera</taxon>
        <taxon>Paraneoptera</taxon>
        <taxon>Hemiptera</taxon>
        <taxon>Sternorrhyncha</taxon>
        <taxon>Aphidomorpha</taxon>
        <taxon>Aphidoidea</taxon>
        <taxon>Aphididae</taxon>
        <taxon>Lachninae</taxon>
        <taxon>Cinara</taxon>
    </lineage>
</organism>
<dbReference type="Proteomes" id="UP000325440">
    <property type="component" value="Unassembled WGS sequence"/>
</dbReference>
<dbReference type="InterPro" id="IPR023123">
    <property type="entry name" value="Tubulin_C"/>
</dbReference>
<keyword evidence="10" id="KW-1185">Reference proteome</keyword>
<comment type="function">
    <text evidence="6">Tubulin is the major constituent of microtubules, a cylinder consisting of laterally associated linear protofilaments composed of alpha- and beta-tubulin heterodimers. Microtubules grow by the addition of GTP-tubulin dimers to the microtubule end, where a stabilizing cap forms. Below the cap, tubulin dimers are in GDP-bound state, owing to GTPase activity of alpha-tubulin.</text>
</comment>
<dbReference type="InterPro" id="IPR037103">
    <property type="entry name" value="Tubulin/FtsZ-like_C"/>
</dbReference>
<evidence type="ECO:0000313" key="10">
    <source>
        <dbReference type="Proteomes" id="UP000325440"/>
    </source>
</evidence>
<dbReference type="GO" id="GO:0005874">
    <property type="term" value="C:microtubule"/>
    <property type="evidence" value="ECO:0007669"/>
    <property type="project" value="UniProtKB-KW"/>
</dbReference>
<dbReference type="InterPro" id="IPR003008">
    <property type="entry name" value="Tubulin_FtsZ_GTPase"/>
</dbReference>
<dbReference type="PRINTS" id="PR01163">
    <property type="entry name" value="BETATUBULIN"/>
</dbReference>
<dbReference type="PANTHER" id="PTHR11588">
    <property type="entry name" value="TUBULIN"/>
    <property type="match status" value="1"/>
</dbReference>
<dbReference type="EMBL" id="CABPRJ010001907">
    <property type="protein sequence ID" value="VVC40690.1"/>
    <property type="molecule type" value="Genomic_DNA"/>
</dbReference>
<dbReference type="InterPro" id="IPR017975">
    <property type="entry name" value="Tubulin_CS"/>
</dbReference>
<dbReference type="InterPro" id="IPR000217">
    <property type="entry name" value="Tubulin"/>
</dbReference>